<dbReference type="EMBL" id="BJVU01000002">
    <property type="protein sequence ID" value="GEL58110.1"/>
    <property type="molecule type" value="Genomic_DNA"/>
</dbReference>
<dbReference type="Proteomes" id="UP000032671">
    <property type="component" value="Unassembled WGS sequence"/>
</dbReference>
<reference evidence="2 4" key="2">
    <citation type="submission" date="2019-07" db="EMBL/GenBank/DDBJ databases">
        <title>Whole genome shotgun sequence of Acetobacter cibinongensis NBRC 16605.</title>
        <authorList>
            <person name="Hosoyama A."/>
            <person name="Uohara A."/>
            <person name="Ohji S."/>
            <person name="Ichikawa N."/>
        </authorList>
    </citation>
    <scope>NUCLEOTIDE SEQUENCE [LARGE SCALE GENOMIC DNA]</scope>
    <source>
        <strain evidence="2 4">NBRC 16605</strain>
    </source>
</reference>
<accession>A0A0D6N4G8</accession>
<evidence type="ECO:0000313" key="2">
    <source>
        <dbReference type="EMBL" id="GEL58110.1"/>
    </source>
</evidence>
<comment type="caution">
    <text evidence="1">The sequence shown here is derived from an EMBL/GenBank/DDBJ whole genome shotgun (WGS) entry which is preliminary data.</text>
</comment>
<dbReference type="EMBL" id="BAMV01000011">
    <property type="protein sequence ID" value="GAN60406.1"/>
    <property type="molecule type" value="Genomic_DNA"/>
</dbReference>
<dbReference type="STRING" id="1231339.Abci_011_136"/>
<dbReference type="Proteomes" id="UP000321891">
    <property type="component" value="Unassembled WGS sequence"/>
</dbReference>
<reference evidence="1 3" key="1">
    <citation type="submission" date="2012-11" db="EMBL/GenBank/DDBJ databases">
        <title>Whole genome sequence of Acetobacter cibinongensis 4H-1.</title>
        <authorList>
            <person name="Azuma Y."/>
            <person name="Higashiura N."/>
            <person name="Hirakawa H."/>
            <person name="Matsushita K."/>
        </authorList>
    </citation>
    <scope>NUCLEOTIDE SEQUENCE [LARGE SCALE GENOMIC DNA]</scope>
    <source>
        <strain evidence="1 3">4H-1</strain>
    </source>
</reference>
<dbReference type="AlphaFoldDB" id="A0A0D6N4G8"/>
<name>A0A0D6N4G8_9PROT</name>
<keyword evidence="4" id="KW-1185">Reference proteome</keyword>
<sequence length="53" mass="5961">MIGRFLPRAAQKGGGGGERKSYHFWLELASFSALHHLAKRLVQGRELFSSEEC</sequence>
<accession>A0A6N3SL67</accession>
<evidence type="ECO:0000313" key="3">
    <source>
        <dbReference type="Proteomes" id="UP000032671"/>
    </source>
</evidence>
<gene>
    <name evidence="1" type="ORF">Abci_011_136</name>
    <name evidence="2" type="ORF">ACI01nite_07120</name>
</gene>
<evidence type="ECO:0000313" key="4">
    <source>
        <dbReference type="Proteomes" id="UP000321891"/>
    </source>
</evidence>
<organism evidence="1 3">
    <name type="scientific">Acetobacter cibinongensis</name>
    <dbReference type="NCBI Taxonomy" id="146475"/>
    <lineage>
        <taxon>Bacteria</taxon>
        <taxon>Pseudomonadati</taxon>
        <taxon>Pseudomonadota</taxon>
        <taxon>Alphaproteobacteria</taxon>
        <taxon>Acetobacterales</taxon>
        <taxon>Acetobacteraceae</taxon>
        <taxon>Acetobacter</taxon>
    </lineage>
</organism>
<proteinExistence type="predicted"/>
<protein>
    <submittedName>
        <fullName evidence="1">Uncharacterized protein</fullName>
    </submittedName>
</protein>
<evidence type="ECO:0000313" key="1">
    <source>
        <dbReference type="EMBL" id="GAN60406.1"/>
    </source>
</evidence>